<evidence type="ECO:0000256" key="1">
    <source>
        <dbReference type="SAM" id="Phobius"/>
    </source>
</evidence>
<comment type="caution">
    <text evidence="2">The sequence shown here is derived from an EMBL/GenBank/DDBJ whole genome shotgun (WGS) entry which is preliminary data.</text>
</comment>
<organism evidence="2 3">
    <name type="scientific">Massilia pinisoli</name>
    <dbReference type="NCBI Taxonomy" id="1772194"/>
    <lineage>
        <taxon>Bacteria</taxon>
        <taxon>Pseudomonadati</taxon>
        <taxon>Pseudomonadota</taxon>
        <taxon>Betaproteobacteria</taxon>
        <taxon>Burkholderiales</taxon>
        <taxon>Oxalobacteraceae</taxon>
        <taxon>Telluria group</taxon>
        <taxon>Massilia</taxon>
    </lineage>
</organism>
<accession>A0ABT1ZLB9</accession>
<feature type="transmembrane region" description="Helical" evidence="1">
    <location>
        <begin position="94"/>
        <end position="118"/>
    </location>
</feature>
<reference evidence="2 3" key="1">
    <citation type="submission" date="2022-08" db="EMBL/GenBank/DDBJ databases">
        <title>Reclassification of Massilia species as members of the genera Telluria, Duganella, Pseudoduganella, Mokoshia gen. nov. and Zemynaea gen. nov. using orthogonal and non-orthogonal genome-based approaches.</title>
        <authorList>
            <person name="Bowman J.P."/>
        </authorList>
    </citation>
    <scope>NUCLEOTIDE SEQUENCE [LARGE SCALE GENOMIC DNA]</scope>
    <source>
        <strain evidence="2 3">JCM 31316</strain>
    </source>
</reference>
<keyword evidence="1" id="KW-0472">Membrane</keyword>
<keyword evidence="1" id="KW-0812">Transmembrane</keyword>
<keyword evidence="1" id="KW-1133">Transmembrane helix</keyword>
<gene>
    <name evidence="2" type="ORF">NX784_03695</name>
</gene>
<feature type="transmembrane region" description="Helical" evidence="1">
    <location>
        <begin position="34"/>
        <end position="52"/>
    </location>
</feature>
<dbReference type="EMBL" id="JANUGW010000002">
    <property type="protein sequence ID" value="MCS0580687.1"/>
    <property type="molecule type" value="Genomic_DNA"/>
</dbReference>
<dbReference type="RefSeq" id="WP_258815340.1">
    <property type="nucleotide sequence ID" value="NZ_JANUGW010000002.1"/>
</dbReference>
<evidence type="ECO:0000313" key="2">
    <source>
        <dbReference type="EMBL" id="MCS0580687.1"/>
    </source>
</evidence>
<evidence type="ECO:0000313" key="3">
    <source>
        <dbReference type="Proteomes" id="UP001204151"/>
    </source>
</evidence>
<dbReference type="Proteomes" id="UP001204151">
    <property type="component" value="Unassembled WGS sequence"/>
</dbReference>
<keyword evidence="3" id="KW-1185">Reference proteome</keyword>
<sequence>MTKAHVRILLLAAMLVYGVVDARAKTSGVQANGWIVLSTVLFSFLIFSWYRLDSDARLYRRTVLLNIGIVMAAIVAVPYYLVRSRPAGQRGAALLRLAGFWLLMIAAGVVGGTVYLAFAPGAA</sequence>
<name>A0ABT1ZLB9_9BURK</name>
<proteinExistence type="predicted"/>
<protein>
    <submittedName>
        <fullName evidence="2">Uncharacterized protein</fullName>
    </submittedName>
</protein>
<feature type="transmembrane region" description="Helical" evidence="1">
    <location>
        <begin position="64"/>
        <end position="82"/>
    </location>
</feature>